<comment type="caution">
    <text evidence="2">The sequence shown here is derived from an EMBL/GenBank/DDBJ whole genome shotgun (WGS) entry which is preliminary data.</text>
</comment>
<evidence type="ECO:0000313" key="4">
    <source>
        <dbReference type="EMBL" id="GBO01399.1"/>
    </source>
</evidence>
<proteinExistence type="predicted"/>
<evidence type="ECO:0000313" key="5">
    <source>
        <dbReference type="EMBL" id="GBO01406.1"/>
    </source>
</evidence>
<organism evidence="2 6">
    <name type="scientific">Araneus ventricosus</name>
    <name type="common">Orbweaver spider</name>
    <name type="synonym">Epeira ventricosa</name>
    <dbReference type="NCBI Taxonomy" id="182803"/>
    <lineage>
        <taxon>Eukaryota</taxon>
        <taxon>Metazoa</taxon>
        <taxon>Ecdysozoa</taxon>
        <taxon>Arthropoda</taxon>
        <taxon>Chelicerata</taxon>
        <taxon>Arachnida</taxon>
        <taxon>Araneae</taxon>
        <taxon>Araneomorphae</taxon>
        <taxon>Entelegynae</taxon>
        <taxon>Araneoidea</taxon>
        <taxon>Araneidae</taxon>
        <taxon>Araneus</taxon>
    </lineage>
</organism>
<evidence type="ECO:0000313" key="6">
    <source>
        <dbReference type="Proteomes" id="UP000499080"/>
    </source>
</evidence>
<dbReference type="Proteomes" id="UP000499080">
    <property type="component" value="Unassembled WGS sequence"/>
</dbReference>
<evidence type="ECO:0000313" key="2">
    <source>
        <dbReference type="EMBL" id="GBO01344.1"/>
    </source>
</evidence>
<dbReference type="EMBL" id="BGPR01029529">
    <property type="protein sequence ID" value="GBO01356.1"/>
    <property type="molecule type" value="Genomic_DNA"/>
</dbReference>
<evidence type="ECO:0000313" key="3">
    <source>
        <dbReference type="EMBL" id="GBO01356.1"/>
    </source>
</evidence>
<sequence length="302" mass="33905">MEEGRPSFEIRMESDAEKMERFQMYQAAMRDCVGTLNVIRSSYGKQLPTAVRELMTATAMKLKRITGEWHDLSLHLIGIDNDVFKELINEVNDVLRLHGFSSNDDIADNDNNYTESSDNICMINVDANNCNSNVFRNYDKSSIDNDKCENDYDMHKPKVSSENVYDGVSSNMDFDKSNDNGTRAKQNTKLSIKNNVFNGTGDNPDSGVDKNIVLHNMSGNNNNIHGNGSKLVYTVPRSDLHNPQIVNNCVAYNDPNEEITADDADGQFMNVDPTDESLNNGFEIQGRGRKRAPSNEILPCKK</sequence>
<accession>A0A4Y2TNN3</accession>
<gene>
    <name evidence="3" type="ORF">AVEN_144730_1</name>
    <name evidence="2" type="ORF">AVEN_251686_1</name>
    <name evidence="4" type="ORF">AVEN_66022_1</name>
    <name evidence="5" type="ORF">AVEN_70005_1</name>
</gene>
<feature type="compositionally biased region" description="Polar residues" evidence="1">
    <location>
        <begin position="160"/>
        <end position="172"/>
    </location>
</feature>
<dbReference type="AlphaFoldDB" id="A0A4Y2TNN3"/>
<protein>
    <submittedName>
        <fullName evidence="2">Uncharacterized protein</fullName>
    </submittedName>
</protein>
<reference evidence="2 6" key="1">
    <citation type="journal article" date="2019" name="Sci. Rep.">
        <title>Orb-weaving spider Araneus ventricosus genome elucidates the spidroin gene catalogue.</title>
        <authorList>
            <person name="Kono N."/>
            <person name="Nakamura H."/>
            <person name="Ohtoshi R."/>
            <person name="Moran D.A.P."/>
            <person name="Shinohara A."/>
            <person name="Yoshida Y."/>
            <person name="Fujiwara M."/>
            <person name="Mori M."/>
            <person name="Tomita M."/>
            <person name="Arakawa K."/>
        </authorList>
    </citation>
    <scope>NUCLEOTIDE SEQUENCE [LARGE SCALE GENOMIC DNA]</scope>
</reference>
<name>A0A4Y2TNN3_ARAVE</name>
<feature type="region of interest" description="Disordered" evidence="1">
    <location>
        <begin position="159"/>
        <end position="184"/>
    </location>
</feature>
<evidence type="ECO:0000256" key="1">
    <source>
        <dbReference type="SAM" id="MobiDB-lite"/>
    </source>
</evidence>
<keyword evidence="6" id="KW-1185">Reference proteome</keyword>
<feature type="region of interest" description="Disordered" evidence="1">
    <location>
        <begin position="281"/>
        <end position="302"/>
    </location>
</feature>
<dbReference type="EMBL" id="BGPR01029561">
    <property type="protein sequence ID" value="GBO01399.1"/>
    <property type="molecule type" value="Genomic_DNA"/>
</dbReference>
<dbReference type="EMBL" id="BGPR01029562">
    <property type="protein sequence ID" value="GBO01406.1"/>
    <property type="molecule type" value="Genomic_DNA"/>
</dbReference>
<dbReference type="EMBL" id="BGPR01029526">
    <property type="protein sequence ID" value="GBO01344.1"/>
    <property type="molecule type" value="Genomic_DNA"/>
</dbReference>